<evidence type="ECO:0000256" key="2">
    <source>
        <dbReference type="ARBA" id="ARBA00008335"/>
    </source>
</evidence>
<dbReference type="EMBL" id="ADCP02000001">
    <property type="protein sequence ID" value="EFV43403.1"/>
    <property type="molecule type" value="Genomic_DNA"/>
</dbReference>
<feature type="transmembrane region" description="Helical" evidence="7">
    <location>
        <begin position="213"/>
        <end position="240"/>
    </location>
</feature>
<feature type="transmembrane region" description="Helical" evidence="7">
    <location>
        <begin position="171"/>
        <end position="192"/>
    </location>
</feature>
<feature type="transmembrane region" description="Helical" evidence="7">
    <location>
        <begin position="12"/>
        <end position="30"/>
    </location>
</feature>
<feature type="transmembrane region" description="Helical" evidence="7">
    <location>
        <begin position="310"/>
        <end position="328"/>
    </location>
</feature>
<dbReference type="AlphaFoldDB" id="E5Y9C0"/>
<evidence type="ECO:0000256" key="5">
    <source>
        <dbReference type="ARBA" id="ARBA00022989"/>
    </source>
</evidence>
<keyword evidence="10" id="KW-1185">Reference proteome</keyword>
<evidence type="ECO:0000256" key="6">
    <source>
        <dbReference type="ARBA" id="ARBA00023136"/>
    </source>
</evidence>
<dbReference type="RefSeq" id="WP_005028839.1">
    <property type="nucleotide sequence ID" value="NZ_KE150238.1"/>
</dbReference>
<dbReference type="PROSITE" id="PS50850">
    <property type="entry name" value="MFS"/>
    <property type="match status" value="1"/>
</dbReference>
<evidence type="ECO:0000259" key="8">
    <source>
        <dbReference type="PROSITE" id="PS50850"/>
    </source>
</evidence>
<keyword evidence="5 7" id="KW-1133">Transmembrane helix</keyword>
<dbReference type="PANTHER" id="PTHR23514:SF3">
    <property type="entry name" value="BYPASS OF STOP CODON PROTEIN 6"/>
    <property type="match status" value="1"/>
</dbReference>
<evidence type="ECO:0000256" key="3">
    <source>
        <dbReference type="ARBA" id="ARBA00022448"/>
    </source>
</evidence>
<reference evidence="9 10" key="1">
    <citation type="submission" date="2010-10" db="EMBL/GenBank/DDBJ databases">
        <authorList>
            <consortium name="The Broad Institute Genome Sequencing Platform"/>
            <person name="Ward D."/>
            <person name="Earl A."/>
            <person name="Feldgarden M."/>
            <person name="Young S.K."/>
            <person name="Gargeya S."/>
            <person name="Zeng Q."/>
            <person name="Alvarado L."/>
            <person name="Berlin A."/>
            <person name="Bochicchio J."/>
            <person name="Chapman S.B."/>
            <person name="Chen Z."/>
            <person name="Freedman E."/>
            <person name="Gellesch M."/>
            <person name="Goldberg J."/>
            <person name="Griggs A."/>
            <person name="Gujja S."/>
            <person name="Heilman E."/>
            <person name="Heiman D."/>
            <person name="Howarth C."/>
            <person name="Mehta T."/>
            <person name="Neiman D."/>
            <person name="Pearson M."/>
            <person name="Roberts A."/>
            <person name="Saif S."/>
            <person name="Shea T."/>
            <person name="Shenoy N."/>
            <person name="Sisk P."/>
            <person name="Stolte C."/>
            <person name="Sykes S."/>
            <person name="White J."/>
            <person name="Yandava C."/>
            <person name="Allen-Vercoe E."/>
            <person name="Sibley C."/>
            <person name="Ambrose C.E."/>
            <person name="Strauss J."/>
            <person name="Daigneault M."/>
            <person name="Haas B."/>
            <person name="Nusbaum C."/>
            <person name="Birren B."/>
        </authorList>
    </citation>
    <scope>NUCLEOTIDE SEQUENCE [LARGE SCALE GENOMIC DNA]</scope>
    <source>
        <strain evidence="9 10">3_1_6</strain>
    </source>
</reference>
<dbReference type="InterPro" id="IPR036259">
    <property type="entry name" value="MFS_trans_sf"/>
</dbReference>
<evidence type="ECO:0000313" key="10">
    <source>
        <dbReference type="Proteomes" id="UP000006034"/>
    </source>
</evidence>
<evidence type="ECO:0000313" key="9">
    <source>
        <dbReference type="EMBL" id="EFV43403.1"/>
    </source>
</evidence>
<dbReference type="Proteomes" id="UP000006034">
    <property type="component" value="Unassembled WGS sequence"/>
</dbReference>
<feature type="transmembrane region" description="Helical" evidence="7">
    <location>
        <begin position="50"/>
        <end position="75"/>
    </location>
</feature>
<feature type="transmembrane region" description="Helical" evidence="7">
    <location>
        <begin position="146"/>
        <end position="165"/>
    </location>
</feature>
<organism evidence="9 10">
    <name type="scientific">Bilophila wadsworthia (strain 3_1_6)</name>
    <dbReference type="NCBI Taxonomy" id="563192"/>
    <lineage>
        <taxon>Bacteria</taxon>
        <taxon>Pseudomonadati</taxon>
        <taxon>Thermodesulfobacteriota</taxon>
        <taxon>Desulfovibrionia</taxon>
        <taxon>Desulfovibrionales</taxon>
        <taxon>Desulfovibrionaceae</taxon>
        <taxon>Bilophila</taxon>
    </lineage>
</organism>
<name>E5Y9C0_BILW3</name>
<feature type="transmembrane region" description="Helical" evidence="7">
    <location>
        <begin position="284"/>
        <end position="304"/>
    </location>
</feature>
<protein>
    <submittedName>
        <fullName evidence="9">MFS transporter, NNP family, nitrate/nitrite transporter</fullName>
    </submittedName>
</protein>
<dbReference type="InterPro" id="IPR020846">
    <property type="entry name" value="MFS_dom"/>
</dbReference>
<dbReference type="InterPro" id="IPR011701">
    <property type="entry name" value="MFS"/>
</dbReference>
<gene>
    <name evidence="9" type="ORF">HMPREF0179_02788</name>
</gene>
<keyword evidence="3" id="KW-0813">Transport</keyword>
<dbReference type="GO" id="GO:0012505">
    <property type="term" value="C:endomembrane system"/>
    <property type="evidence" value="ECO:0007669"/>
    <property type="project" value="UniProtKB-SubCell"/>
</dbReference>
<feature type="transmembrane region" description="Helical" evidence="7">
    <location>
        <begin position="252"/>
        <end position="272"/>
    </location>
</feature>
<dbReference type="HOGENOM" id="CLU_692091_0_0_7"/>
<dbReference type="OrthoDB" id="5469886at2"/>
<dbReference type="InterPro" id="IPR051788">
    <property type="entry name" value="MFS_Transporter"/>
</dbReference>
<proteinExistence type="inferred from homology"/>
<dbReference type="GO" id="GO:0016020">
    <property type="term" value="C:membrane"/>
    <property type="evidence" value="ECO:0007669"/>
    <property type="project" value="TreeGrafter"/>
</dbReference>
<keyword evidence="6 7" id="KW-0472">Membrane</keyword>
<keyword evidence="4 7" id="KW-0812">Transmembrane</keyword>
<feature type="transmembrane region" description="Helical" evidence="7">
    <location>
        <begin position="366"/>
        <end position="390"/>
    </location>
</feature>
<dbReference type="Gene3D" id="1.20.1250.20">
    <property type="entry name" value="MFS general substrate transporter like domains"/>
    <property type="match status" value="2"/>
</dbReference>
<feature type="transmembrane region" description="Helical" evidence="7">
    <location>
        <begin position="109"/>
        <end position="134"/>
    </location>
</feature>
<reference evidence="9 10" key="2">
    <citation type="submission" date="2013-04" db="EMBL/GenBank/DDBJ databases">
        <title>The Genome Sequence of Bilophila wadsworthia 3_1_6.</title>
        <authorList>
            <consortium name="The Broad Institute Genomics Platform"/>
            <person name="Earl A."/>
            <person name="Ward D."/>
            <person name="Feldgarden M."/>
            <person name="Gevers D."/>
            <person name="Sibley C."/>
            <person name="Strauss J."/>
            <person name="Allen-Vercoe E."/>
            <person name="Walker B."/>
            <person name="Young S."/>
            <person name="Zeng Q."/>
            <person name="Gargeya S."/>
            <person name="Fitzgerald M."/>
            <person name="Haas B."/>
            <person name="Abouelleil A."/>
            <person name="Allen A.W."/>
            <person name="Alvarado L."/>
            <person name="Arachchi H.M."/>
            <person name="Berlin A.M."/>
            <person name="Chapman S.B."/>
            <person name="Gainer-Dewar J."/>
            <person name="Goldberg J."/>
            <person name="Griggs A."/>
            <person name="Gujja S."/>
            <person name="Hansen M."/>
            <person name="Howarth C."/>
            <person name="Imamovic A."/>
            <person name="Ireland A."/>
            <person name="Larimer J."/>
            <person name="McCowan C."/>
            <person name="Murphy C."/>
            <person name="Pearson M."/>
            <person name="Poon T.W."/>
            <person name="Priest M."/>
            <person name="Roberts A."/>
            <person name="Saif S."/>
            <person name="Shea T."/>
            <person name="Sisk P."/>
            <person name="Sykes S."/>
            <person name="Wortman J."/>
            <person name="Nusbaum C."/>
            <person name="Birren B."/>
        </authorList>
    </citation>
    <scope>NUCLEOTIDE SEQUENCE [LARGE SCALE GENOMIC DNA]</scope>
    <source>
        <strain evidence="9 10">3_1_6</strain>
    </source>
</reference>
<evidence type="ECO:0000256" key="4">
    <source>
        <dbReference type="ARBA" id="ARBA00022692"/>
    </source>
</evidence>
<feature type="transmembrane region" description="Helical" evidence="7">
    <location>
        <begin position="82"/>
        <end position="103"/>
    </location>
</feature>
<feature type="domain" description="Major facilitator superfamily (MFS) profile" evidence="8">
    <location>
        <begin position="16"/>
        <end position="394"/>
    </location>
</feature>
<sequence>MPPKDIPMPFRTALPWTGFVALLFLLNYMSRSTLTPLLVSIEEDLGIGHAQATSLLLMQSAGFSSALAASGFLLSRFKPRQIATIPLAIAGGILLLMPLVHTLGQARLVFIAFGLGVGFYFPAGMATLSSLVFPKDWGKAVAIHELAPNTGFILIPLLAQAGLMFTDWRGVFAIMGVLMICTAGAFLLWGRGGNTRTDAPSFKGCGVLLKNPASWIVALLMAVSMIGEFSIYSILQIFLVSAAGFGPEEANLGLSISRLAMPVIVIAAGWAADRFNAKRTVSACFLLHAVALCLMSVDASVSRIPALCGVFLQAASMAFVFPPLFKVFAQCFSADEQPILLSLTMPLAGLISAGGIPFFIGYCGEYYTFGLAFLTIAAMSVASAVSVAYLKNRE</sequence>
<comment type="caution">
    <text evidence="9">The sequence shown here is derived from an EMBL/GenBank/DDBJ whole genome shotgun (WGS) entry which is preliminary data.</text>
</comment>
<dbReference type="SUPFAM" id="SSF103473">
    <property type="entry name" value="MFS general substrate transporter"/>
    <property type="match status" value="1"/>
</dbReference>
<evidence type="ECO:0000256" key="7">
    <source>
        <dbReference type="SAM" id="Phobius"/>
    </source>
</evidence>
<dbReference type="eggNOG" id="COG2223">
    <property type="taxonomic scope" value="Bacteria"/>
</dbReference>
<accession>E5Y9C0</accession>
<dbReference type="STRING" id="563192.HMPREF0179_02788"/>
<comment type="subcellular location">
    <subcellularLocation>
        <location evidence="1">Endomembrane system</location>
        <topology evidence="1">Multi-pass membrane protein</topology>
    </subcellularLocation>
</comment>
<feature type="transmembrane region" description="Helical" evidence="7">
    <location>
        <begin position="340"/>
        <end position="360"/>
    </location>
</feature>
<dbReference type="Pfam" id="PF07690">
    <property type="entry name" value="MFS_1"/>
    <property type="match status" value="1"/>
</dbReference>
<dbReference type="PANTHER" id="PTHR23514">
    <property type="entry name" value="BYPASS OF STOP CODON PROTEIN 6"/>
    <property type="match status" value="1"/>
</dbReference>
<evidence type="ECO:0000256" key="1">
    <source>
        <dbReference type="ARBA" id="ARBA00004127"/>
    </source>
</evidence>
<dbReference type="GeneID" id="78084816"/>
<comment type="similarity">
    <text evidence="2">Belongs to the major facilitator superfamily.</text>
</comment>
<dbReference type="GO" id="GO:0022857">
    <property type="term" value="F:transmembrane transporter activity"/>
    <property type="evidence" value="ECO:0007669"/>
    <property type="project" value="InterPro"/>
</dbReference>